<organism evidence="1 2">
    <name type="scientific">Lacibacterium aquatile</name>
    <dbReference type="NCBI Taxonomy" id="1168082"/>
    <lineage>
        <taxon>Bacteria</taxon>
        <taxon>Pseudomonadati</taxon>
        <taxon>Pseudomonadota</taxon>
        <taxon>Alphaproteobacteria</taxon>
        <taxon>Rhodospirillales</taxon>
        <taxon>Rhodospirillaceae</taxon>
    </lineage>
</organism>
<dbReference type="GO" id="GO:0051213">
    <property type="term" value="F:dioxygenase activity"/>
    <property type="evidence" value="ECO:0007669"/>
    <property type="project" value="UniProtKB-KW"/>
</dbReference>
<accession>A0ABW5DW74</accession>
<protein>
    <submittedName>
        <fullName evidence="1">Phytanoyl-CoA dioxygenase family protein</fullName>
    </submittedName>
</protein>
<sequence>MASLIKTLAAVPSIFTTAKNFRDNPIIGSPTLNRLGLHSFRVTLADWIFKFRQACLAHLVPTEDRAAFRRDGFILKRDYLAPDLFPKVAAEVMDYEAEGWECHQGDTITHRLLLDETALAKLPAIKQMLDAPAFRGLMKWTGGKNEMPLFYIQRIHNHVLADRPDDPQKVLHSDTFHPTMKAWFFIREVTPETGPFSYAPGTHALTKRRLDWENKRVAEMAAGFKDGYSLKGSLRVLPEKGDMEALGIAGGQSMAVPANTLVVADTHGFHARGHATGEITRIEIWAYSRGNPFNPFVGFETGLMRRIRHYFVRRWLVSQETAATARGKLPAWRRTSTIRT</sequence>
<keyword evidence="1" id="KW-0223">Dioxygenase</keyword>
<dbReference type="Proteomes" id="UP001597295">
    <property type="component" value="Unassembled WGS sequence"/>
</dbReference>
<name>A0ABW5DW74_9PROT</name>
<dbReference type="Pfam" id="PF05721">
    <property type="entry name" value="PhyH"/>
    <property type="match status" value="1"/>
</dbReference>
<proteinExistence type="predicted"/>
<gene>
    <name evidence="1" type="ORF">ACFSM5_20780</name>
</gene>
<reference evidence="2" key="1">
    <citation type="journal article" date="2019" name="Int. J. Syst. Evol. Microbiol.">
        <title>The Global Catalogue of Microorganisms (GCM) 10K type strain sequencing project: providing services to taxonomists for standard genome sequencing and annotation.</title>
        <authorList>
            <consortium name="The Broad Institute Genomics Platform"/>
            <consortium name="The Broad Institute Genome Sequencing Center for Infectious Disease"/>
            <person name="Wu L."/>
            <person name="Ma J."/>
        </authorList>
    </citation>
    <scope>NUCLEOTIDE SEQUENCE [LARGE SCALE GENOMIC DNA]</scope>
    <source>
        <strain evidence="2">CGMCC 1.19062</strain>
    </source>
</reference>
<dbReference type="Gene3D" id="2.60.120.620">
    <property type="entry name" value="q2cbj1_9rhob like domain"/>
    <property type="match status" value="1"/>
</dbReference>
<comment type="caution">
    <text evidence="1">The sequence shown here is derived from an EMBL/GenBank/DDBJ whole genome shotgun (WGS) entry which is preliminary data.</text>
</comment>
<evidence type="ECO:0000313" key="2">
    <source>
        <dbReference type="Proteomes" id="UP001597295"/>
    </source>
</evidence>
<dbReference type="EMBL" id="JBHUIP010000016">
    <property type="protein sequence ID" value="MFD2265352.1"/>
    <property type="molecule type" value="Genomic_DNA"/>
</dbReference>
<keyword evidence="2" id="KW-1185">Reference proteome</keyword>
<keyword evidence="1" id="KW-0560">Oxidoreductase</keyword>
<evidence type="ECO:0000313" key="1">
    <source>
        <dbReference type="EMBL" id="MFD2265352.1"/>
    </source>
</evidence>
<dbReference type="RefSeq" id="WP_379878599.1">
    <property type="nucleotide sequence ID" value="NZ_JBHUIP010000016.1"/>
</dbReference>
<dbReference type="InterPro" id="IPR008775">
    <property type="entry name" value="Phytyl_CoA_dOase-like"/>
</dbReference>
<dbReference type="SUPFAM" id="SSF51197">
    <property type="entry name" value="Clavaminate synthase-like"/>
    <property type="match status" value="1"/>
</dbReference>